<reference evidence="1" key="1">
    <citation type="journal article" date="2015" name="Nature">
        <title>Complex archaea that bridge the gap between prokaryotes and eukaryotes.</title>
        <authorList>
            <person name="Spang A."/>
            <person name="Saw J.H."/>
            <person name="Jorgensen S.L."/>
            <person name="Zaremba-Niedzwiedzka K."/>
            <person name="Martijn J."/>
            <person name="Lind A.E."/>
            <person name="van Eijk R."/>
            <person name="Schleper C."/>
            <person name="Guy L."/>
            <person name="Ettema T.J."/>
        </authorList>
    </citation>
    <scope>NUCLEOTIDE SEQUENCE</scope>
</reference>
<sequence length="88" mass="10238">MRLLNYGISDVIFFNLIMFASIRSSHSVCDQIRSSNSLHVIKSDHLIQIIYEIQSYIKLSIFNPKLSIENPKKANLLFKNIKKINNEQ</sequence>
<comment type="caution">
    <text evidence="1">The sequence shown here is derived from an EMBL/GenBank/DDBJ whole genome shotgun (WGS) entry which is preliminary data.</text>
</comment>
<proteinExistence type="predicted"/>
<name>A0A0F9QT91_9ZZZZ</name>
<gene>
    <name evidence="1" type="ORF">LCGC14_0662110</name>
</gene>
<dbReference type="EMBL" id="LAZR01001272">
    <property type="protein sequence ID" value="KKN47515.1"/>
    <property type="molecule type" value="Genomic_DNA"/>
</dbReference>
<organism evidence="1">
    <name type="scientific">marine sediment metagenome</name>
    <dbReference type="NCBI Taxonomy" id="412755"/>
    <lineage>
        <taxon>unclassified sequences</taxon>
        <taxon>metagenomes</taxon>
        <taxon>ecological metagenomes</taxon>
    </lineage>
</organism>
<evidence type="ECO:0000313" key="1">
    <source>
        <dbReference type="EMBL" id="KKN47515.1"/>
    </source>
</evidence>
<accession>A0A0F9QT91</accession>
<protein>
    <submittedName>
        <fullName evidence="1">Uncharacterized protein</fullName>
    </submittedName>
</protein>
<dbReference type="AlphaFoldDB" id="A0A0F9QT91"/>